<dbReference type="Pfam" id="PF13360">
    <property type="entry name" value="PQQ_2"/>
    <property type="match status" value="1"/>
</dbReference>
<gene>
    <name evidence="2" type="ORF">ACFPZJ_37160</name>
</gene>
<accession>A0ABW0V336</accession>
<evidence type="ECO:0000313" key="3">
    <source>
        <dbReference type="Proteomes" id="UP001596154"/>
    </source>
</evidence>
<protein>
    <submittedName>
        <fullName evidence="2">PQQ-binding-like beta-propeller repeat protein</fullName>
    </submittedName>
</protein>
<reference evidence="3" key="1">
    <citation type="journal article" date="2019" name="Int. J. Syst. Evol. Microbiol.">
        <title>The Global Catalogue of Microorganisms (GCM) 10K type strain sequencing project: providing services to taxonomists for standard genome sequencing and annotation.</title>
        <authorList>
            <consortium name="The Broad Institute Genomics Platform"/>
            <consortium name="The Broad Institute Genome Sequencing Center for Infectious Disease"/>
            <person name="Wu L."/>
            <person name="Ma J."/>
        </authorList>
    </citation>
    <scope>NUCLEOTIDE SEQUENCE [LARGE SCALE GENOMIC DNA]</scope>
    <source>
        <strain evidence="3">CGMCC 4.7248</strain>
    </source>
</reference>
<keyword evidence="3" id="KW-1185">Reference proteome</keyword>
<organism evidence="2 3">
    <name type="scientific">Streptomyces bullii</name>
    <dbReference type="NCBI Taxonomy" id="349910"/>
    <lineage>
        <taxon>Bacteria</taxon>
        <taxon>Bacillati</taxon>
        <taxon>Actinomycetota</taxon>
        <taxon>Actinomycetes</taxon>
        <taxon>Kitasatosporales</taxon>
        <taxon>Streptomycetaceae</taxon>
        <taxon>Streptomyces</taxon>
    </lineage>
</organism>
<evidence type="ECO:0000259" key="1">
    <source>
        <dbReference type="Pfam" id="PF13360"/>
    </source>
</evidence>
<proteinExistence type="predicted"/>
<dbReference type="InterPro" id="IPR002372">
    <property type="entry name" value="PQQ_rpt_dom"/>
</dbReference>
<evidence type="ECO:0000313" key="2">
    <source>
        <dbReference type="EMBL" id="MFC5639272.1"/>
    </source>
</evidence>
<dbReference type="InterPro" id="IPR011047">
    <property type="entry name" value="Quinoprotein_ADH-like_sf"/>
</dbReference>
<dbReference type="Gene3D" id="2.130.10.10">
    <property type="entry name" value="YVTN repeat-like/Quinoprotein amine dehydrogenase"/>
    <property type="match status" value="1"/>
</dbReference>
<comment type="caution">
    <text evidence="2">The sequence shown here is derived from an EMBL/GenBank/DDBJ whole genome shotgun (WGS) entry which is preliminary data.</text>
</comment>
<name>A0ABW0V336_9ACTN</name>
<feature type="domain" description="Pyrrolo-quinoline quinone repeat" evidence="1">
    <location>
        <begin position="140"/>
        <end position="254"/>
    </location>
</feature>
<dbReference type="InterPro" id="IPR015943">
    <property type="entry name" value="WD40/YVTN_repeat-like_dom_sf"/>
</dbReference>
<dbReference type="EMBL" id="JBHSNY010000019">
    <property type="protein sequence ID" value="MFC5639272.1"/>
    <property type="molecule type" value="Genomic_DNA"/>
</dbReference>
<sequence length="588" mass="64850">MGAGSPRQLVCTVGHQPKMLTMKRWVRPVLVAVCLALWPWIVGTGGPTRAWPPAVGLREVWNADLNLGELNGLYADHGYIVSSVRDGRGLIISRMATGSRISEVLPHGIPQEYGAEQLRINGSTLVIAWTAVGSDPVLLRGYDVATGRQVWHRDVAQPSGLGPRVALTGRIAAVFSGFPVKVKAFDVYTGAQRWSAEPTIAGLRFQSLEYSAVYADAGKIWYVFMWHRSPGSLAKLTALDSLTGRRLWQQAIRMPVEPSAYDAIGYPYQLRLTPSDAGDIAVKVGEELRMYSDSGRLLSRGSDYVWSLTRKGSVLYVQERDPQEKEYKPFRLRALDVNRGETLWDRPVYASLELEGNAMIGQIRHEWPMATYVEYLALDSGHSVQVPVLSSVWHTELIGSHGDLLAIWEEKGNTVTPPDGLFGRLTVYRLVADPGNPHPALAGLPPARWPDACRLLHFGKLSTSVQYTPIPQRRSIFGTRLPQPSACTYVPDKGTAPLIRLSVEYTAPSAREAERLMRSRLALARLSFQTAEWIGSRRIAVTEEPPSGQIYAVYVRVGTSVVRITTTPTTPALVRRAAEAVELSGSHD</sequence>
<dbReference type="Proteomes" id="UP001596154">
    <property type="component" value="Unassembled WGS sequence"/>
</dbReference>
<dbReference type="RefSeq" id="WP_381031136.1">
    <property type="nucleotide sequence ID" value="NZ_JBHSNY010000019.1"/>
</dbReference>
<dbReference type="SUPFAM" id="SSF50998">
    <property type="entry name" value="Quinoprotein alcohol dehydrogenase-like"/>
    <property type="match status" value="1"/>
</dbReference>